<evidence type="ECO:0000256" key="3">
    <source>
        <dbReference type="ARBA" id="ARBA00022842"/>
    </source>
</evidence>
<dbReference type="EMBL" id="JACJII010000001">
    <property type="protein sequence ID" value="MBA9003766.1"/>
    <property type="molecule type" value="Genomic_DNA"/>
</dbReference>
<dbReference type="InterPro" id="IPR012337">
    <property type="entry name" value="RNaseH-like_sf"/>
</dbReference>
<dbReference type="EC" id="3.1.22.4" evidence="7"/>
<dbReference type="InterPro" id="IPR002176">
    <property type="entry name" value="X-over_junc_endoDNase_RuvC"/>
</dbReference>
<protein>
    <submittedName>
        <fullName evidence="7">Crossover junction endodeoxyribonuclease RuvC</fullName>
        <ecNumber evidence="7">3.1.22.4</ecNumber>
    </submittedName>
</protein>
<keyword evidence="7" id="KW-0378">Hydrolase</keyword>
<dbReference type="RefSeq" id="WP_182705438.1">
    <property type="nucleotide sequence ID" value="NZ_JACJII010000001.1"/>
</dbReference>
<keyword evidence="5" id="KW-0233">DNA recombination</keyword>
<evidence type="ECO:0000256" key="5">
    <source>
        <dbReference type="ARBA" id="ARBA00023172"/>
    </source>
</evidence>
<dbReference type="GO" id="GO:0006281">
    <property type="term" value="P:DNA repair"/>
    <property type="evidence" value="ECO:0007669"/>
    <property type="project" value="UniProtKB-KW"/>
</dbReference>
<name>A0A7W3R8I2_9ACTN</name>
<organism evidence="7 8">
    <name type="scientific">Thermomonospora cellulosilytica</name>
    <dbReference type="NCBI Taxonomy" id="1411118"/>
    <lineage>
        <taxon>Bacteria</taxon>
        <taxon>Bacillati</taxon>
        <taxon>Actinomycetota</taxon>
        <taxon>Actinomycetes</taxon>
        <taxon>Streptosporangiales</taxon>
        <taxon>Thermomonosporaceae</taxon>
        <taxon>Thermomonospora</taxon>
    </lineage>
</organism>
<keyword evidence="2" id="KW-0227">DNA damage</keyword>
<comment type="similarity">
    <text evidence="1">Belongs to the RuvC family.</text>
</comment>
<evidence type="ECO:0000256" key="4">
    <source>
        <dbReference type="ARBA" id="ARBA00023125"/>
    </source>
</evidence>
<proteinExistence type="inferred from homology"/>
<evidence type="ECO:0000256" key="6">
    <source>
        <dbReference type="ARBA" id="ARBA00023204"/>
    </source>
</evidence>
<evidence type="ECO:0000256" key="2">
    <source>
        <dbReference type="ARBA" id="ARBA00022763"/>
    </source>
</evidence>
<reference evidence="7 8" key="1">
    <citation type="submission" date="2020-08" db="EMBL/GenBank/DDBJ databases">
        <title>Sequencing the genomes of 1000 actinobacteria strains.</title>
        <authorList>
            <person name="Klenk H.-P."/>
        </authorList>
    </citation>
    <scope>NUCLEOTIDE SEQUENCE [LARGE SCALE GENOMIC DNA]</scope>
    <source>
        <strain evidence="7 8">DSM 45823</strain>
    </source>
</reference>
<keyword evidence="6" id="KW-0234">DNA repair</keyword>
<dbReference type="InterPro" id="IPR036397">
    <property type="entry name" value="RNaseH_sf"/>
</dbReference>
<keyword evidence="8" id="KW-1185">Reference proteome</keyword>
<evidence type="ECO:0000313" key="8">
    <source>
        <dbReference type="Proteomes" id="UP000539313"/>
    </source>
</evidence>
<dbReference type="GO" id="GO:0003677">
    <property type="term" value="F:DNA binding"/>
    <property type="evidence" value="ECO:0007669"/>
    <property type="project" value="UniProtKB-KW"/>
</dbReference>
<dbReference type="GO" id="GO:0006310">
    <property type="term" value="P:DNA recombination"/>
    <property type="evidence" value="ECO:0007669"/>
    <property type="project" value="UniProtKB-KW"/>
</dbReference>
<dbReference type="Gene3D" id="3.30.420.10">
    <property type="entry name" value="Ribonuclease H-like superfamily/Ribonuclease H"/>
    <property type="match status" value="1"/>
</dbReference>
<dbReference type="SUPFAM" id="SSF53098">
    <property type="entry name" value="Ribonuclease H-like"/>
    <property type="match status" value="1"/>
</dbReference>
<keyword evidence="3" id="KW-0460">Magnesium</keyword>
<comment type="caution">
    <text evidence="7">The sequence shown here is derived from an EMBL/GenBank/DDBJ whole genome shotgun (WGS) entry which is preliminary data.</text>
</comment>
<keyword evidence="4" id="KW-0238">DNA-binding</keyword>
<evidence type="ECO:0000256" key="1">
    <source>
        <dbReference type="ARBA" id="ARBA00009518"/>
    </source>
</evidence>
<evidence type="ECO:0000313" key="7">
    <source>
        <dbReference type="EMBL" id="MBA9003766.1"/>
    </source>
</evidence>
<accession>A0A7W3R8I2</accession>
<dbReference type="PRINTS" id="PR00696">
    <property type="entry name" value="RSOLVASERUVC"/>
</dbReference>
<sequence>MTGDTKDTRTGGEAGKAAAGPGLRVIGLDLSLTSTGLACHCGIHRIKSHPRLEITRFSRLRIIALGVMHHVLGSPEICTPGQRADLVVVEDLALSRSTGQHLTRAGLWHLVMNEVDNEGIPYVIVSPTSLKKYVTGRGNAGKDEVLAAAIRRWPDAPIHGNDEADAYALQAMGLDYLGHPPAAMPQTHRAVLDAIHWPEVAR</sequence>
<dbReference type="AlphaFoldDB" id="A0A7W3R8I2"/>
<gene>
    <name evidence="7" type="ORF">HNR21_002648</name>
</gene>
<dbReference type="Proteomes" id="UP000539313">
    <property type="component" value="Unassembled WGS sequence"/>
</dbReference>
<dbReference type="GO" id="GO:0004520">
    <property type="term" value="F:DNA endonuclease activity"/>
    <property type="evidence" value="ECO:0007669"/>
    <property type="project" value="InterPro"/>
</dbReference>
<dbReference type="GO" id="GO:0016787">
    <property type="term" value="F:hydrolase activity"/>
    <property type="evidence" value="ECO:0007669"/>
    <property type="project" value="UniProtKB-KW"/>
</dbReference>